<evidence type="ECO:0000313" key="1">
    <source>
        <dbReference type="EMBL" id="MBO7745835.1"/>
    </source>
</evidence>
<sequence length="185" mass="21091">MNRIVVMTVGKTHSGKTTFAKQLESQLKNTITIDQDNHASFINAHYKSLRPKEGPNTLKYAVTQTIVDYAVKQTNCNLVLCNSNLARNGRMNLLDYFRRNGIVSILVYFDIPEVVIKERITESQRSKDIFRSASTFEEVLARQQESDSSAPEIGEADHFFIVNRNEEDVPLVIKQITEIMEPLLN</sequence>
<keyword evidence="1" id="KW-0547">Nucleotide-binding</keyword>
<accession>A0ABS3WBX6</accession>
<dbReference type="EMBL" id="JAGGDJ010000012">
    <property type="protein sequence ID" value="MBO7745835.1"/>
    <property type="molecule type" value="Genomic_DNA"/>
</dbReference>
<dbReference type="RefSeq" id="WP_208848657.1">
    <property type="nucleotide sequence ID" value="NZ_JAGGDJ010000012.1"/>
</dbReference>
<dbReference type="SUPFAM" id="SSF52540">
    <property type="entry name" value="P-loop containing nucleoside triphosphate hydrolases"/>
    <property type="match status" value="1"/>
</dbReference>
<dbReference type="InterPro" id="IPR027417">
    <property type="entry name" value="P-loop_NTPase"/>
</dbReference>
<dbReference type="Proteomes" id="UP000670947">
    <property type="component" value="Unassembled WGS sequence"/>
</dbReference>
<reference evidence="1 2" key="1">
    <citation type="submission" date="2021-03" db="EMBL/GenBank/DDBJ databases">
        <title>Paenibacillus artemisicola MWE-103 whole genome sequence.</title>
        <authorList>
            <person name="Ham Y.J."/>
        </authorList>
    </citation>
    <scope>NUCLEOTIDE SEQUENCE [LARGE SCALE GENOMIC DNA]</scope>
    <source>
        <strain evidence="1 2">MWE-103</strain>
    </source>
</reference>
<evidence type="ECO:0000313" key="2">
    <source>
        <dbReference type="Proteomes" id="UP000670947"/>
    </source>
</evidence>
<comment type="caution">
    <text evidence="1">The sequence shown here is derived from an EMBL/GenBank/DDBJ whole genome shotgun (WGS) entry which is preliminary data.</text>
</comment>
<proteinExistence type="predicted"/>
<keyword evidence="1" id="KW-0067">ATP-binding</keyword>
<name>A0ABS3WBX6_9BACL</name>
<protein>
    <submittedName>
        <fullName evidence="1">ATP-binding protein</fullName>
    </submittedName>
</protein>
<gene>
    <name evidence="1" type="ORF">I8J29_16630</name>
</gene>
<dbReference type="GO" id="GO:0005524">
    <property type="term" value="F:ATP binding"/>
    <property type="evidence" value="ECO:0007669"/>
    <property type="project" value="UniProtKB-KW"/>
</dbReference>
<dbReference type="Gene3D" id="3.40.50.300">
    <property type="entry name" value="P-loop containing nucleotide triphosphate hydrolases"/>
    <property type="match status" value="1"/>
</dbReference>
<dbReference type="Pfam" id="PF13671">
    <property type="entry name" value="AAA_33"/>
    <property type="match status" value="1"/>
</dbReference>
<organism evidence="1 2">
    <name type="scientific">Paenibacillus artemisiicola</name>
    <dbReference type="NCBI Taxonomy" id="1172618"/>
    <lineage>
        <taxon>Bacteria</taxon>
        <taxon>Bacillati</taxon>
        <taxon>Bacillota</taxon>
        <taxon>Bacilli</taxon>
        <taxon>Bacillales</taxon>
        <taxon>Paenibacillaceae</taxon>
        <taxon>Paenibacillus</taxon>
    </lineage>
</organism>
<keyword evidence="2" id="KW-1185">Reference proteome</keyword>